<dbReference type="InterPro" id="IPR014001">
    <property type="entry name" value="Helicase_ATP-bd"/>
</dbReference>
<keyword evidence="2" id="KW-0547">Nucleotide-binding</keyword>
<protein>
    <recommendedName>
        <fullName evidence="5">DNA 3'-5' helicase</fullName>
        <ecNumber evidence="5">5.6.2.4</ecNumber>
    </recommendedName>
</protein>
<dbReference type="PANTHER" id="PTHR13710">
    <property type="entry name" value="DNA HELICASE RECQ FAMILY MEMBER"/>
    <property type="match status" value="1"/>
</dbReference>
<evidence type="ECO:0000256" key="6">
    <source>
        <dbReference type="SAM" id="MobiDB-lite"/>
    </source>
</evidence>
<dbReference type="SUPFAM" id="SSF52540">
    <property type="entry name" value="P-loop containing nucleoside triphosphate hydrolases"/>
    <property type="match status" value="1"/>
</dbReference>
<name>A0AAD4HTY9_9AGAM</name>
<dbReference type="SMART" id="SM00490">
    <property type="entry name" value="HELICc"/>
    <property type="match status" value="1"/>
</dbReference>
<dbReference type="Gene3D" id="3.40.50.300">
    <property type="entry name" value="P-loop containing nucleotide triphosphate hydrolases"/>
    <property type="match status" value="2"/>
</dbReference>
<dbReference type="AlphaFoldDB" id="A0AAD4HTY9"/>
<reference evidence="9" key="1">
    <citation type="journal article" date="2020" name="New Phytol.">
        <title>Comparative genomics reveals dynamic genome evolution in host specialist ectomycorrhizal fungi.</title>
        <authorList>
            <person name="Lofgren L.A."/>
            <person name="Nguyen N.H."/>
            <person name="Vilgalys R."/>
            <person name="Ruytinx J."/>
            <person name="Liao H.L."/>
            <person name="Branco S."/>
            <person name="Kuo A."/>
            <person name="LaButti K."/>
            <person name="Lipzen A."/>
            <person name="Andreopoulos W."/>
            <person name="Pangilinan J."/>
            <person name="Riley R."/>
            <person name="Hundley H."/>
            <person name="Na H."/>
            <person name="Barry K."/>
            <person name="Grigoriev I.V."/>
            <person name="Stajich J.E."/>
            <person name="Kennedy P.G."/>
        </authorList>
    </citation>
    <scope>NUCLEOTIDE SEQUENCE</scope>
    <source>
        <strain evidence="9">FC203</strain>
    </source>
</reference>
<dbReference type="InterPro" id="IPR027417">
    <property type="entry name" value="P-loop_NTPase"/>
</dbReference>
<evidence type="ECO:0000256" key="5">
    <source>
        <dbReference type="ARBA" id="ARBA00034808"/>
    </source>
</evidence>
<dbReference type="EC" id="5.6.2.4" evidence="5"/>
<evidence type="ECO:0000259" key="8">
    <source>
        <dbReference type="PROSITE" id="PS51194"/>
    </source>
</evidence>
<evidence type="ECO:0000256" key="3">
    <source>
        <dbReference type="ARBA" id="ARBA00022840"/>
    </source>
</evidence>
<comment type="similarity">
    <text evidence="1">Belongs to the helicase family. RecQ subfamily.</text>
</comment>
<comment type="caution">
    <text evidence="9">The sequence shown here is derived from an EMBL/GenBank/DDBJ whole genome shotgun (WGS) entry which is preliminary data.</text>
</comment>
<evidence type="ECO:0000256" key="1">
    <source>
        <dbReference type="ARBA" id="ARBA00005446"/>
    </source>
</evidence>
<dbReference type="GO" id="GO:0016787">
    <property type="term" value="F:hydrolase activity"/>
    <property type="evidence" value="ECO:0007669"/>
    <property type="project" value="UniProtKB-KW"/>
</dbReference>
<dbReference type="GO" id="GO:0005737">
    <property type="term" value="C:cytoplasm"/>
    <property type="evidence" value="ECO:0007669"/>
    <property type="project" value="TreeGrafter"/>
</dbReference>
<dbReference type="PANTHER" id="PTHR13710:SF154">
    <property type="entry name" value="RECQ HELICASE, PUTATIVE (AFU_ORTHOLOGUE AFUA_6G14720)-RELATED"/>
    <property type="match status" value="1"/>
</dbReference>
<evidence type="ECO:0000256" key="4">
    <source>
        <dbReference type="ARBA" id="ARBA00034617"/>
    </source>
</evidence>
<evidence type="ECO:0000259" key="7">
    <source>
        <dbReference type="PROSITE" id="PS51192"/>
    </source>
</evidence>
<dbReference type="GO" id="GO:0005694">
    <property type="term" value="C:chromosome"/>
    <property type="evidence" value="ECO:0007669"/>
    <property type="project" value="TreeGrafter"/>
</dbReference>
<keyword evidence="9" id="KW-0378">Hydrolase</keyword>
<feature type="domain" description="Helicase ATP-binding" evidence="7">
    <location>
        <begin position="71"/>
        <end position="255"/>
    </location>
</feature>
<dbReference type="PROSITE" id="PS51194">
    <property type="entry name" value="HELICASE_CTER"/>
    <property type="match status" value="1"/>
</dbReference>
<proteinExistence type="inferred from homology"/>
<accession>A0AAD4HTY9</accession>
<dbReference type="RefSeq" id="XP_041234303.1">
    <property type="nucleotide sequence ID" value="XM_041371064.1"/>
</dbReference>
<evidence type="ECO:0000256" key="2">
    <source>
        <dbReference type="ARBA" id="ARBA00022741"/>
    </source>
</evidence>
<dbReference type="GO" id="GO:0043138">
    <property type="term" value="F:3'-5' DNA helicase activity"/>
    <property type="evidence" value="ECO:0007669"/>
    <property type="project" value="UniProtKB-EC"/>
</dbReference>
<dbReference type="InterPro" id="IPR011545">
    <property type="entry name" value="DEAD/DEAH_box_helicase_dom"/>
</dbReference>
<evidence type="ECO:0000313" key="10">
    <source>
        <dbReference type="Proteomes" id="UP001195769"/>
    </source>
</evidence>
<dbReference type="PROSITE" id="PS51192">
    <property type="entry name" value="HELICASE_ATP_BIND_1"/>
    <property type="match status" value="1"/>
</dbReference>
<feature type="domain" description="Helicase C-terminal" evidence="8">
    <location>
        <begin position="291"/>
        <end position="441"/>
    </location>
</feature>
<dbReference type="EMBL" id="JABBWK010000001">
    <property type="protein sequence ID" value="KAG1908728.1"/>
    <property type="molecule type" value="Genomic_DNA"/>
</dbReference>
<evidence type="ECO:0000313" key="9">
    <source>
        <dbReference type="EMBL" id="KAG1908728.1"/>
    </source>
</evidence>
<dbReference type="Proteomes" id="UP001195769">
    <property type="component" value="Unassembled WGS sequence"/>
</dbReference>
<dbReference type="GO" id="GO:0000724">
    <property type="term" value="P:double-strand break repair via homologous recombination"/>
    <property type="evidence" value="ECO:0007669"/>
    <property type="project" value="TreeGrafter"/>
</dbReference>
<feature type="region of interest" description="Disordered" evidence="6">
    <location>
        <begin position="618"/>
        <end position="637"/>
    </location>
</feature>
<dbReference type="GO" id="GO:0009378">
    <property type="term" value="F:four-way junction helicase activity"/>
    <property type="evidence" value="ECO:0007669"/>
    <property type="project" value="TreeGrafter"/>
</dbReference>
<dbReference type="GO" id="GO:0005524">
    <property type="term" value="F:ATP binding"/>
    <property type="evidence" value="ECO:0007669"/>
    <property type="project" value="UniProtKB-KW"/>
</dbReference>
<keyword evidence="10" id="KW-1185">Reference proteome</keyword>
<dbReference type="Pfam" id="PF00271">
    <property type="entry name" value="Helicase_C"/>
    <property type="match status" value="1"/>
</dbReference>
<dbReference type="SMART" id="SM00487">
    <property type="entry name" value="DEXDc"/>
    <property type="match status" value="1"/>
</dbReference>
<comment type="catalytic activity">
    <reaction evidence="4">
        <text>Couples ATP hydrolysis with the unwinding of duplex DNA by translocating in the 3'-5' direction.</text>
        <dbReference type="EC" id="5.6.2.4"/>
    </reaction>
</comment>
<dbReference type="GeneID" id="64665362"/>
<keyword evidence="3" id="KW-0067">ATP-binding</keyword>
<dbReference type="InterPro" id="IPR001650">
    <property type="entry name" value="Helicase_C-like"/>
</dbReference>
<sequence>MDQHSLIEGIRAASLDVLDHFAHDLIQDWLPTNYLQTLGDINRTDTLRACLIVFVLTATIIVPRQFQLEAVLATLNGQDSVITAGTGSGKTLCIIIPILLRPGTISMTISPLKRLQATQVLESTKYGIPTISINEDTAADPALWESIRVGKFTHLIVSPEQLSMFNGHLPRLARLLGQDQTFTRRIKRVHVDEAHSIYTAGLSHHSEDAFRPAYSKLGELRVLLFKGTTFQALSVTLPPHILSTVKHQLMMPPDHIYLALSANRQNITYTTTPLIGGPHNFHNFDLLIPAEYRPPMVIPKTLIFHDNKQEAADAAAYNDSHLPKQLQNQGIVKHYHSDMSAEYLQQTYDDFASVSGTCRIIHATSGASTGLDIQGVMIVIQYGIPRNLSEALQRGGCAVRDGHLCGLYLMMIEPWALEANLTEEHDNTDDPDRPYAVTTLKKNSSKRDRTGCAALRYVQSKTCLRVFFAKYLNDQTPTALHYVTITCCDRHPDSNFNLSMYFLGSMHSLDSTSDPFSTAPPKCKHNRLRDKELRALLLENLHTWRAEAHSNHPLRSVWPITWICDDGGLELLSKTHQDNVKTVDAIVTLLEETVEWGKDCGVQILKLITQFDEKNIAAASSSRPAKKTRTGAPTIHV</sequence>
<dbReference type="GO" id="GO:0003676">
    <property type="term" value="F:nucleic acid binding"/>
    <property type="evidence" value="ECO:0007669"/>
    <property type="project" value="InterPro"/>
</dbReference>
<organism evidence="9 10">
    <name type="scientific">Suillus fuscotomentosus</name>
    <dbReference type="NCBI Taxonomy" id="1912939"/>
    <lineage>
        <taxon>Eukaryota</taxon>
        <taxon>Fungi</taxon>
        <taxon>Dikarya</taxon>
        <taxon>Basidiomycota</taxon>
        <taxon>Agaricomycotina</taxon>
        <taxon>Agaricomycetes</taxon>
        <taxon>Agaricomycetidae</taxon>
        <taxon>Boletales</taxon>
        <taxon>Suillineae</taxon>
        <taxon>Suillaceae</taxon>
        <taxon>Suillus</taxon>
    </lineage>
</organism>
<gene>
    <name evidence="9" type="ORF">F5891DRAFT_24857</name>
</gene>
<dbReference type="Pfam" id="PF00270">
    <property type="entry name" value="DEAD"/>
    <property type="match status" value="1"/>
</dbReference>